<feature type="compositionally biased region" description="Polar residues" evidence="1">
    <location>
        <begin position="90"/>
        <end position="105"/>
    </location>
</feature>
<dbReference type="Proteomes" id="UP000001056">
    <property type="component" value="Unassembled WGS sequence"/>
</dbReference>
<feature type="region of interest" description="Disordered" evidence="1">
    <location>
        <begin position="28"/>
        <end position="121"/>
    </location>
</feature>
<proteinExistence type="predicted"/>
<sequence length="358" mass="39617">MTSKPGRIPLITWMRFIFLFLRGRRNKSIRPSTNDKQETKVKGESLFRWLKSGKRSQTGGEAASPEDAPAPPRPSDGLIAEPRGPPSLSADESSTSTKGPSSFKQCNLDAAPKTAMRRPRLRRIAGVADLKVLARQNMPTLDGDRKETRREPILCPPSVRHGLAPRLHLDGDGEQRLRWRRDSTSRKRHQLTLKQPHQSMAIRCHSVNLGFLERSLHTGGRSGLRNIHTSQSGIRAANPTPQPLTEALALQQGEGLKPTNGDSNGIERRDYGFKSSLTQMQLPLVIEAYKGVLKWRKRETVLSQVTRPAVETDAIRSSRSSPDAAANATREAVPTLEHWLATLSVTYDGLVKEGGESV</sequence>
<dbReference type="GeneID" id="4391952"/>
<evidence type="ECO:0000256" key="1">
    <source>
        <dbReference type="SAM" id="MobiDB-lite"/>
    </source>
</evidence>
<evidence type="ECO:0000313" key="2">
    <source>
        <dbReference type="EMBL" id="EAQ87705.1"/>
    </source>
</evidence>
<dbReference type="InParanoid" id="Q2H1M2"/>
<feature type="region of interest" description="Disordered" evidence="1">
    <location>
        <begin position="312"/>
        <end position="331"/>
    </location>
</feature>
<feature type="compositionally biased region" description="Basic and acidic residues" evidence="1">
    <location>
        <begin position="33"/>
        <end position="45"/>
    </location>
</feature>
<keyword evidence="3" id="KW-1185">Reference proteome</keyword>
<reference evidence="3" key="1">
    <citation type="journal article" date="2015" name="Genome Announc.">
        <title>Draft genome sequence of the cellulolytic fungus Chaetomium globosum.</title>
        <authorList>
            <person name="Cuomo C.A."/>
            <person name="Untereiner W.A."/>
            <person name="Ma L.-J."/>
            <person name="Grabherr M."/>
            <person name="Birren B.W."/>
        </authorList>
    </citation>
    <scope>NUCLEOTIDE SEQUENCE [LARGE SCALE GENOMIC DNA]</scope>
    <source>
        <strain evidence="3">ATCC 6205 / CBS 148.51 / DSM 1962 / NBRC 6347 / NRRL 1970</strain>
    </source>
</reference>
<dbReference type="VEuPathDB" id="FungiDB:CHGG_04324"/>
<dbReference type="HOGENOM" id="CLU_773864_0_0_1"/>
<organism evidence="2 3">
    <name type="scientific">Chaetomium globosum (strain ATCC 6205 / CBS 148.51 / DSM 1962 / NBRC 6347 / NRRL 1970)</name>
    <name type="common">Soil fungus</name>
    <dbReference type="NCBI Taxonomy" id="306901"/>
    <lineage>
        <taxon>Eukaryota</taxon>
        <taxon>Fungi</taxon>
        <taxon>Dikarya</taxon>
        <taxon>Ascomycota</taxon>
        <taxon>Pezizomycotina</taxon>
        <taxon>Sordariomycetes</taxon>
        <taxon>Sordariomycetidae</taxon>
        <taxon>Sordariales</taxon>
        <taxon>Chaetomiaceae</taxon>
        <taxon>Chaetomium</taxon>
    </lineage>
</organism>
<dbReference type="EMBL" id="CH408032">
    <property type="protein sequence ID" value="EAQ87705.1"/>
    <property type="molecule type" value="Genomic_DNA"/>
</dbReference>
<name>Q2H1M2_CHAGB</name>
<evidence type="ECO:0000313" key="3">
    <source>
        <dbReference type="Proteomes" id="UP000001056"/>
    </source>
</evidence>
<accession>Q2H1M2</accession>
<dbReference type="RefSeq" id="XP_001223538.1">
    <property type="nucleotide sequence ID" value="XM_001223537.1"/>
</dbReference>
<gene>
    <name evidence="2" type="ORF">CHGG_04324</name>
</gene>
<dbReference type="OrthoDB" id="4581101at2759"/>
<protein>
    <submittedName>
        <fullName evidence="2">Uncharacterized protein</fullName>
    </submittedName>
</protein>
<dbReference type="AlphaFoldDB" id="Q2H1M2"/>